<comment type="caution">
    <text evidence="1">The sequence shown here is derived from an EMBL/GenBank/DDBJ whole genome shotgun (WGS) entry which is preliminary data.</text>
</comment>
<gene>
    <name evidence="1" type="ORF">AmaxDRAFT_5342</name>
</gene>
<organism evidence="1 2">
    <name type="scientific">Limnospira maxima CS-328</name>
    <dbReference type="NCBI Taxonomy" id="513049"/>
    <lineage>
        <taxon>Bacteria</taxon>
        <taxon>Bacillati</taxon>
        <taxon>Cyanobacteriota</taxon>
        <taxon>Cyanophyceae</taxon>
        <taxon>Oscillatoriophycideae</taxon>
        <taxon>Oscillatoriales</taxon>
        <taxon>Sirenicapillariaceae</taxon>
        <taxon>Limnospira</taxon>
    </lineage>
</organism>
<sequence>MFPSPDGELVGLDLDWRKYGLEIDVELGFRPLTGNW</sequence>
<dbReference type="EMBL" id="ABYK01000079">
    <property type="protein sequence ID" value="EDZ91897.1"/>
    <property type="molecule type" value="Genomic_DNA"/>
</dbReference>
<dbReference type="AlphaFoldDB" id="B5W992"/>
<proteinExistence type="predicted"/>
<evidence type="ECO:0000313" key="1">
    <source>
        <dbReference type="EMBL" id="EDZ91897.1"/>
    </source>
</evidence>
<keyword evidence="2" id="KW-1185">Reference proteome</keyword>
<reference evidence="1 2" key="1">
    <citation type="journal article" date="2011" name="Appl. Environ. Microbiol.">
        <title>Contribution of a Sodium Ion Gradient to Energy Conservation during Fermentation in the Cyanobacterium Arthrospira (Spirulina) maxima CS-328.</title>
        <authorList>
            <person name="Carrieri D."/>
            <person name="Ananyev G."/>
            <person name="Lenz O."/>
            <person name="Bryant D.A."/>
            <person name="Dismukes G.C."/>
        </authorList>
    </citation>
    <scope>NUCLEOTIDE SEQUENCE [LARGE SCALE GENOMIC DNA]</scope>
    <source>
        <strain evidence="1 2">CS-328</strain>
    </source>
</reference>
<evidence type="ECO:0000313" key="2">
    <source>
        <dbReference type="Proteomes" id="UP000004061"/>
    </source>
</evidence>
<accession>B5W992</accession>
<dbReference type="Proteomes" id="UP000004061">
    <property type="component" value="Unassembled WGS sequence"/>
</dbReference>
<protein>
    <submittedName>
        <fullName evidence="1">Uncharacterized protein</fullName>
    </submittedName>
</protein>
<name>B5W992_LIMMA</name>